<dbReference type="GO" id="GO:0015562">
    <property type="term" value="F:efflux transmembrane transporter activity"/>
    <property type="evidence" value="ECO:0007669"/>
    <property type="project" value="TreeGrafter"/>
</dbReference>
<evidence type="ECO:0000259" key="6">
    <source>
        <dbReference type="Pfam" id="PF25967"/>
    </source>
</evidence>
<evidence type="ECO:0000259" key="4">
    <source>
        <dbReference type="Pfam" id="PF25876"/>
    </source>
</evidence>
<dbReference type="NCBIfam" id="TIGR01730">
    <property type="entry name" value="RND_mfp"/>
    <property type="match status" value="1"/>
</dbReference>
<dbReference type="GO" id="GO:1990281">
    <property type="term" value="C:efflux pump complex"/>
    <property type="evidence" value="ECO:0007669"/>
    <property type="project" value="TreeGrafter"/>
</dbReference>
<sequence>MLVEAASTGGVRQFPARIDSLNKADLAFRVPGKVKEILVVEGQEVKQNDLLAKLDDTDYRIVVNDRRATFQRAKQDFERAKKLIKDGYISRTDYDKLEAAFKSARAALQAAEQDLAYTELHAPFSGTVAKRYVEQFEEVKPNQPVLALSDTSSLKVIFDVPENIILSLESGSGRRPIEVWASFEGVPERRFELRFLEASTRADPQTQTFQVTFTMSKPTEFTVLPGMTATVTVDLSKAQRIGRGTLLPLAAVTADAALNPIVWVVDEKSGTVHARKVKVGELTGSRIEVLEGVETGMRVVTAGTSYLAEGMKVRLLPEVEQAEPRMDDLKIMLMGRCDAPPAAAVGTAAAKEGESGK</sequence>
<protein>
    <submittedName>
        <fullName evidence="7">Efflux RND transporter periplasmic adaptor subunit</fullName>
    </submittedName>
</protein>
<comment type="caution">
    <text evidence="7">The sequence shown here is derived from an EMBL/GenBank/DDBJ whole genome shotgun (WGS) entry which is preliminary data.</text>
</comment>
<dbReference type="Pfam" id="PF25876">
    <property type="entry name" value="HH_MFP_RND"/>
    <property type="match status" value="1"/>
</dbReference>
<feature type="domain" description="Multidrug resistance protein MdtA-like C-terminal permuted SH3" evidence="6">
    <location>
        <begin position="246"/>
        <end position="304"/>
    </location>
</feature>
<dbReference type="EMBL" id="DROM01000075">
    <property type="protein sequence ID" value="HHH12826.1"/>
    <property type="molecule type" value="Genomic_DNA"/>
</dbReference>
<dbReference type="Gene3D" id="2.40.420.20">
    <property type="match status" value="1"/>
</dbReference>
<dbReference type="InterPro" id="IPR058624">
    <property type="entry name" value="MdtA-like_HH"/>
</dbReference>
<name>A0A7C5N797_9GAMM</name>
<dbReference type="Pfam" id="PF25967">
    <property type="entry name" value="RND-MFP_C"/>
    <property type="match status" value="1"/>
</dbReference>
<evidence type="ECO:0000313" key="7">
    <source>
        <dbReference type="EMBL" id="HHH12826.1"/>
    </source>
</evidence>
<dbReference type="Gene3D" id="1.10.287.470">
    <property type="entry name" value="Helix hairpin bin"/>
    <property type="match status" value="1"/>
</dbReference>
<evidence type="ECO:0000256" key="2">
    <source>
        <dbReference type="ARBA" id="ARBA00009477"/>
    </source>
</evidence>
<accession>A0A7C5N797</accession>
<gene>
    <name evidence="7" type="ORF">ENJ98_01180</name>
</gene>
<dbReference type="AlphaFoldDB" id="A0A7C5N797"/>
<dbReference type="SUPFAM" id="SSF111369">
    <property type="entry name" value="HlyD-like secretion proteins"/>
    <property type="match status" value="1"/>
</dbReference>
<dbReference type="PANTHER" id="PTHR30469:SF20">
    <property type="entry name" value="EFFLUX RND TRANSPORTER PERIPLASMIC ADAPTOR SUBUNIT"/>
    <property type="match status" value="1"/>
</dbReference>
<organism evidence="7">
    <name type="scientific">Thiolapillus brandeum</name>
    <dbReference type="NCBI Taxonomy" id="1076588"/>
    <lineage>
        <taxon>Bacteria</taxon>
        <taxon>Pseudomonadati</taxon>
        <taxon>Pseudomonadota</taxon>
        <taxon>Gammaproteobacteria</taxon>
        <taxon>Chromatiales</taxon>
        <taxon>Sedimenticolaceae</taxon>
        <taxon>Thiolapillus</taxon>
    </lineage>
</organism>
<dbReference type="Proteomes" id="UP000886100">
    <property type="component" value="Unassembled WGS sequence"/>
</dbReference>
<feature type="domain" description="Multidrug resistance protein MdtA-like barrel-sandwich hybrid" evidence="5">
    <location>
        <begin position="22"/>
        <end position="144"/>
    </location>
</feature>
<feature type="domain" description="Multidrug resistance protein MdtA-like alpha-helical hairpin" evidence="4">
    <location>
        <begin position="67"/>
        <end position="118"/>
    </location>
</feature>
<reference evidence="7" key="1">
    <citation type="journal article" date="2020" name="mSystems">
        <title>Genome- and Community-Level Interaction Insights into Carbon Utilization and Element Cycling Functions of Hydrothermarchaeota in Hydrothermal Sediment.</title>
        <authorList>
            <person name="Zhou Z."/>
            <person name="Liu Y."/>
            <person name="Xu W."/>
            <person name="Pan J."/>
            <person name="Luo Z.H."/>
            <person name="Li M."/>
        </authorList>
    </citation>
    <scope>NUCLEOTIDE SEQUENCE [LARGE SCALE GENOMIC DNA]</scope>
    <source>
        <strain evidence="7">HyVt-535</strain>
    </source>
</reference>
<dbReference type="Gene3D" id="2.40.30.170">
    <property type="match status" value="1"/>
</dbReference>
<dbReference type="InterPro" id="IPR058625">
    <property type="entry name" value="MdtA-like_BSH"/>
</dbReference>
<proteinExistence type="inferred from homology"/>
<evidence type="ECO:0000256" key="3">
    <source>
        <dbReference type="ARBA" id="ARBA00022448"/>
    </source>
</evidence>
<dbReference type="PANTHER" id="PTHR30469">
    <property type="entry name" value="MULTIDRUG RESISTANCE PROTEIN MDTA"/>
    <property type="match status" value="1"/>
</dbReference>
<keyword evidence="3" id="KW-0813">Transport</keyword>
<evidence type="ECO:0000256" key="1">
    <source>
        <dbReference type="ARBA" id="ARBA00004196"/>
    </source>
</evidence>
<comment type="subcellular location">
    <subcellularLocation>
        <location evidence="1">Cell envelope</location>
    </subcellularLocation>
</comment>
<dbReference type="InterPro" id="IPR006143">
    <property type="entry name" value="RND_pump_MFP"/>
</dbReference>
<evidence type="ECO:0000259" key="5">
    <source>
        <dbReference type="Pfam" id="PF25917"/>
    </source>
</evidence>
<comment type="similarity">
    <text evidence="2">Belongs to the membrane fusion protein (MFP) (TC 8.A.1) family.</text>
</comment>
<dbReference type="Pfam" id="PF25917">
    <property type="entry name" value="BSH_RND"/>
    <property type="match status" value="1"/>
</dbReference>
<dbReference type="InterPro" id="IPR058627">
    <property type="entry name" value="MdtA-like_C"/>
</dbReference>
<dbReference type="Gene3D" id="2.40.50.100">
    <property type="match status" value="1"/>
</dbReference>